<protein>
    <submittedName>
        <fullName evidence="3">Uncharacterized protein</fullName>
    </submittedName>
</protein>
<accession>A0A6M3LMG5</accession>
<dbReference type="AlphaFoldDB" id="A0A6M3LMG5"/>
<evidence type="ECO:0000313" key="3">
    <source>
        <dbReference type="EMBL" id="QJA94842.1"/>
    </source>
</evidence>
<gene>
    <name evidence="2" type="ORF">MM415A02924_0002</name>
    <name evidence="3" type="ORF">MM415B03718_0004</name>
</gene>
<evidence type="ECO:0000313" key="2">
    <source>
        <dbReference type="EMBL" id="QJA72096.1"/>
    </source>
</evidence>
<name>A0A6M3LMG5_9ZZZZ</name>
<organism evidence="3">
    <name type="scientific">viral metagenome</name>
    <dbReference type="NCBI Taxonomy" id="1070528"/>
    <lineage>
        <taxon>unclassified sequences</taxon>
        <taxon>metagenomes</taxon>
        <taxon>organismal metagenomes</taxon>
    </lineage>
</organism>
<dbReference type="EMBL" id="MT143265">
    <property type="protein sequence ID" value="QJA94842.1"/>
    <property type="molecule type" value="Genomic_DNA"/>
</dbReference>
<feature type="region of interest" description="Disordered" evidence="1">
    <location>
        <begin position="1"/>
        <end position="32"/>
    </location>
</feature>
<dbReference type="EMBL" id="MT141924">
    <property type="protein sequence ID" value="QJA72096.1"/>
    <property type="molecule type" value="Genomic_DNA"/>
</dbReference>
<feature type="compositionally biased region" description="Low complexity" evidence="1">
    <location>
        <begin position="11"/>
        <end position="28"/>
    </location>
</feature>
<sequence>MFSYEFKKNNSSSLTSGTSAAPTAGASSDYTETDPIDLTGKRYDGKNLSIYIDVPTTTSPSQTSAYLDFYIAGGYNSSTTFALNYNSGTSLIVQNTATGVSQGASIEYRKFTPALMYAGGTTLDVKGIPFITLGCRSTWHTGSGVSTVNYNARLIVG</sequence>
<evidence type="ECO:0000256" key="1">
    <source>
        <dbReference type="SAM" id="MobiDB-lite"/>
    </source>
</evidence>
<proteinExistence type="predicted"/>
<reference evidence="3" key="1">
    <citation type="submission" date="2020-03" db="EMBL/GenBank/DDBJ databases">
        <title>The deep terrestrial virosphere.</title>
        <authorList>
            <person name="Holmfeldt K."/>
            <person name="Nilsson E."/>
            <person name="Simone D."/>
            <person name="Lopez-Fernandez M."/>
            <person name="Wu X."/>
            <person name="de Brujin I."/>
            <person name="Lundin D."/>
            <person name="Andersson A."/>
            <person name="Bertilsson S."/>
            <person name="Dopson M."/>
        </authorList>
    </citation>
    <scope>NUCLEOTIDE SEQUENCE</scope>
    <source>
        <strain evidence="2">MM415A02924</strain>
        <strain evidence="3">MM415B03718</strain>
    </source>
</reference>